<organism evidence="1 2">
    <name type="scientific">Aminobacter aminovorans</name>
    <name type="common">Chelatobacter heintzii</name>
    <dbReference type="NCBI Taxonomy" id="83263"/>
    <lineage>
        <taxon>Bacteria</taxon>
        <taxon>Pseudomonadati</taxon>
        <taxon>Pseudomonadota</taxon>
        <taxon>Alphaproteobacteria</taxon>
        <taxon>Hyphomicrobiales</taxon>
        <taxon>Phyllobacteriaceae</taxon>
        <taxon>Aminobacter</taxon>
    </lineage>
</organism>
<dbReference type="InterPro" id="IPR011051">
    <property type="entry name" value="RmlC_Cupin_sf"/>
</dbReference>
<accession>A0A380WNQ9</accession>
<sequence length="187" mass="19970">MRIIRHADCRPMPWKNGGGVTTEIMAWPPAAGLDAFDWRISMAQVASGGPFSVFAGIDRTLTVLAGTMRLAAGDAEPVALSPLSQPYAFPGDVDTEARLIDGPVLDFNVMTRRGRVSHAVERLSFSEPTEIVLGEGISLIFVASGAARMDGEAVAAFDTLYQDDGTARLKIEPTAPLSLLLVTIRLT</sequence>
<dbReference type="InterPro" id="IPR014710">
    <property type="entry name" value="RmlC-like_jellyroll"/>
</dbReference>
<dbReference type="Pfam" id="PF05962">
    <property type="entry name" value="HutD"/>
    <property type="match status" value="1"/>
</dbReference>
<protein>
    <submittedName>
        <fullName evidence="1">Various environmental stresses-induced protein</fullName>
    </submittedName>
</protein>
<dbReference type="OrthoDB" id="9800082at2"/>
<name>A0A380WNQ9_AMIAI</name>
<dbReference type="EMBL" id="UFSM01000001">
    <property type="protein sequence ID" value="SUU90577.1"/>
    <property type="molecule type" value="Genomic_DNA"/>
</dbReference>
<dbReference type="RefSeq" id="WP_115732550.1">
    <property type="nucleotide sequence ID" value="NZ_BAAAVY010000034.1"/>
</dbReference>
<dbReference type="PANTHER" id="PTHR37943:SF1">
    <property type="entry name" value="PROTEIN VES"/>
    <property type="match status" value="1"/>
</dbReference>
<reference evidence="1 2" key="1">
    <citation type="submission" date="2018-06" db="EMBL/GenBank/DDBJ databases">
        <authorList>
            <consortium name="Pathogen Informatics"/>
            <person name="Doyle S."/>
        </authorList>
    </citation>
    <scope>NUCLEOTIDE SEQUENCE [LARGE SCALE GENOMIC DNA]</scope>
    <source>
        <strain evidence="1 2">NCTC10684</strain>
    </source>
</reference>
<proteinExistence type="predicted"/>
<evidence type="ECO:0000313" key="1">
    <source>
        <dbReference type="EMBL" id="SUU90577.1"/>
    </source>
</evidence>
<dbReference type="AlphaFoldDB" id="A0A380WNQ9"/>
<dbReference type="InterPro" id="IPR010282">
    <property type="entry name" value="Uncharacterised_HutD/Ves"/>
</dbReference>
<dbReference type="PANTHER" id="PTHR37943">
    <property type="entry name" value="PROTEIN VES"/>
    <property type="match status" value="1"/>
</dbReference>
<dbReference type="Proteomes" id="UP000254701">
    <property type="component" value="Unassembled WGS sequence"/>
</dbReference>
<evidence type="ECO:0000313" key="2">
    <source>
        <dbReference type="Proteomes" id="UP000254701"/>
    </source>
</evidence>
<gene>
    <name evidence="1" type="primary">ves</name>
    <name evidence="1" type="ORF">NCTC10684_03835</name>
</gene>
<dbReference type="Gene3D" id="2.60.120.10">
    <property type="entry name" value="Jelly Rolls"/>
    <property type="match status" value="1"/>
</dbReference>
<dbReference type="CDD" id="cd20293">
    <property type="entry name" value="cupin_HutD_N"/>
    <property type="match status" value="1"/>
</dbReference>
<dbReference type="SUPFAM" id="SSF51182">
    <property type="entry name" value="RmlC-like cupins"/>
    <property type="match status" value="1"/>
</dbReference>